<evidence type="ECO:0000313" key="5">
    <source>
        <dbReference type="EMBL" id="MCU7549082.1"/>
    </source>
</evidence>
<reference evidence="5" key="1">
    <citation type="submission" date="2022-09" db="EMBL/GenBank/DDBJ databases">
        <authorList>
            <person name="Yuan C."/>
            <person name="Ke Z."/>
        </authorList>
    </citation>
    <scope>NUCLEOTIDE SEQUENCE</scope>
    <source>
        <strain evidence="5">LB-8</strain>
    </source>
</reference>
<comment type="caution">
    <text evidence="5">The sequence shown here is derived from an EMBL/GenBank/DDBJ whole genome shotgun (WGS) entry which is preliminary data.</text>
</comment>
<keyword evidence="3" id="KW-0732">Signal</keyword>
<evidence type="ECO:0000256" key="3">
    <source>
        <dbReference type="SAM" id="SignalP"/>
    </source>
</evidence>
<evidence type="ECO:0000259" key="4">
    <source>
        <dbReference type="Pfam" id="PF01103"/>
    </source>
</evidence>
<gene>
    <name evidence="5" type="ORF">OCK74_08145</name>
</gene>
<evidence type="ECO:0000256" key="1">
    <source>
        <dbReference type="ARBA" id="ARBA00004370"/>
    </source>
</evidence>
<sequence length="360" mass="41111">MINQLKRFNIVIALLIATQFAFGQLKPDSTKKPVKFAAIPIITYNRTQGICIGASTSAFYKVNKEDTVSPPSYTGLMGIYTAEKSWVAGIGQQFYLKEDKWRVRAYLIKGDVNYQFFNEDANDNVGQFEDYANDVVIAMMQIQRKIWKRLYGGLFGEYNNTKTYFTSKGDSLDERNMSNIGYVFSQDSRDNVYFPTTGIFMNFRNQFHRDWTGSDNNFTRFQINYNHFFDVLKDQRHIMIARLNFDIATGDIPFQGQGIVGRDDVRGYSQGKYRGNQVYALQSEYRWMFSNSKFGMVGFLGVASAVESFSDIFNTSLLPGVGAGLRYRIIPSMKVNVGVDVGFGKDDYSLTFRIGESFAR</sequence>
<name>A0A9X3BH77_9BACT</name>
<feature type="chain" id="PRO_5040785569" evidence="3">
    <location>
        <begin position="24"/>
        <end position="360"/>
    </location>
</feature>
<accession>A0A9X3BH77</accession>
<feature type="domain" description="Bacterial surface antigen (D15)" evidence="4">
    <location>
        <begin position="162"/>
        <end position="358"/>
    </location>
</feature>
<dbReference type="RefSeq" id="WP_279296524.1">
    <property type="nucleotide sequence ID" value="NZ_JAOTIF010000004.1"/>
</dbReference>
<evidence type="ECO:0000256" key="2">
    <source>
        <dbReference type="ARBA" id="ARBA00023136"/>
    </source>
</evidence>
<dbReference type="Proteomes" id="UP001155483">
    <property type="component" value="Unassembled WGS sequence"/>
</dbReference>
<proteinExistence type="predicted"/>
<reference evidence="5" key="2">
    <citation type="submission" date="2023-04" db="EMBL/GenBank/DDBJ databases">
        <title>Paracnuella aquatica gen. nov., sp. nov., a member of the family Chitinophagaceae isolated from a hot spring.</title>
        <authorList>
            <person name="Wang C."/>
        </authorList>
    </citation>
    <scope>NUCLEOTIDE SEQUENCE</scope>
    <source>
        <strain evidence="5">LB-8</strain>
    </source>
</reference>
<dbReference type="Gene3D" id="2.40.160.50">
    <property type="entry name" value="membrane protein fhac: a member of the omp85/tpsb transporter family"/>
    <property type="match status" value="1"/>
</dbReference>
<dbReference type="AlphaFoldDB" id="A0A9X3BH77"/>
<comment type="subcellular location">
    <subcellularLocation>
        <location evidence="1">Membrane</location>
    </subcellularLocation>
</comment>
<dbReference type="Pfam" id="PF01103">
    <property type="entry name" value="Omp85"/>
    <property type="match status" value="1"/>
</dbReference>
<keyword evidence="6" id="KW-1185">Reference proteome</keyword>
<dbReference type="EMBL" id="JAOTIF010000004">
    <property type="protein sequence ID" value="MCU7549082.1"/>
    <property type="molecule type" value="Genomic_DNA"/>
</dbReference>
<keyword evidence="2" id="KW-0472">Membrane</keyword>
<evidence type="ECO:0000313" key="6">
    <source>
        <dbReference type="Proteomes" id="UP001155483"/>
    </source>
</evidence>
<dbReference type="GO" id="GO:0019867">
    <property type="term" value="C:outer membrane"/>
    <property type="evidence" value="ECO:0007669"/>
    <property type="project" value="InterPro"/>
</dbReference>
<feature type="signal peptide" evidence="3">
    <location>
        <begin position="1"/>
        <end position="23"/>
    </location>
</feature>
<protein>
    <submittedName>
        <fullName evidence="5">Outer membrane protein assembly factor</fullName>
    </submittedName>
</protein>
<dbReference type="InterPro" id="IPR000184">
    <property type="entry name" value="Bac_surfAg_D15"/>
</dbReference>
<organism evidence="5 6">
    <name type="scientific">Paraflavisolibacter caeni</name>
    <dbReference type="NCBI Taxonomy" id="2982496"/>
    <lineage>
        <taxon>Bacteria</taxon>
        <taxon>Pseudomonadati</taxon>
        <taxon>Bacteroidota</taxon>
        <taxon>Chitinophagia</taxon>
        <taxon>Chitinophagales</taxon>
        <taxon>Chitinophagaceae</taxon>
        <taxon>Paraflavisolibacter</taxon>
    </lineage>
</organism>